<comment type="caution">
    <text evidence="1">The sequence shown here is derived from an EMBL/GenBank/DDBJ whole genome shotgun (WGS) entry which is preliminary data.</text>
</comment>
<sequence length="197" mass="22321">MLRKAIVSLFLLAGLLVGGYFFLNDTGLVKTFSQTTSSSVVQSIEKVKETVFLTAAIQQVETQKNKTTLFSRLDLPFTEKKAIIILNYQAKFGIKQAIAIEQTGDNRYQVTVPKFDVIGVELDKETPYQLYDASGQLLSLFTQNVDTGDLVTKTLSNKEQENYLTKYKGQIREAAQEYYQTLFKSIDPKIELDFVFQ</sequence>
<protein>
    <submittedName>
        <fullName evidence="1">DUF4230 domain-containing protein</fullName>
    </submittedName>
</protein>
<dbReference type="RefSeq" id="WP_146565440.1">
    <property type="nucleotide sequence ID" value="NZ_VOHL01000001.1"/>
</dbReference>
<accession>A0A5C5SEE1</accession>
<dbReference type="Pfam" id="PF14014">
    <property type="entry name" value="DUF4230"/>
    <property type="match status" value="1"/>
</dbReference>
<dbReference type="Proteomes" id="UP000317430">
    <property type="component" value="Unassembled WGS sequence"/>
</dbReference>
<dbReference type="AlphaFoldDB" id="A0A5C5SEE1"/>
<dbReference type="OrthoDB" id="2223087at2"/>
<organism evidence="1 2">
    <name type="scientific">Streptococcus cuniculipharyngis</name>
    <dbReference type="NCBI Taxonomy" id="1562651"/>
    <lineage>
        <taxon>Bacteria</taxon>
        <taxon>Bacillati</taxon>
        <taxon>Bacillota</taxon>
        <taxon>Bacilli</taxon>
        <taxon>Lactobacillales</taxon>
        <taxon>Streptococcaceae</taxon>
        <taxon>Streptococcus</taxon>
    </lineage>
</organism>
<keyword evidence="2" id="KW-1185">Reference proteome</keyword>
<evidence type="ECO:0000313" key="1">
    <source>
        <dbReference type="EMBL" id="TWS98660.1"/>
    </source>
</evidence>
<reference evidence="1 2" key="1">
    <citation type="submission" date="2019-08" db="EMBL/GenBank/DDBJ databases">
        <authorList>
            <person name="Lei W."/>
        </authorList>
    </citation>
    <scope>NUCLEOTIDE SEQUENCE [LARGE SCALE GENOMIC DNA]</scope>
    <source>
        <strain evidence="1 2">CCUG 66496</strain>
    </source>
</reference>
<proteinExistence type="predicted"/>
<dbReference type="InterPro" id="IPR025324">
    <property type="entry name" value="DUF4230"/>
</dbReference>
<evidence type="ECO:0000313" key="2">
    <source>
        <dbReference type="Proteomes" id="UP000317430"/>
    </source>
</evidence>
<dbReference type="EMBL" id="VOHL01000001">
    <property type="protein sequence ID" value="TWS98660.1"/>
    <property type="molecule type" value="Genomic_DNA"/>
</dbReference>
<name>A0A5C5SEE1_9STRE</name>
<gene>
    <name evidence="1" type="ORF">FRX57_00080</name>
</gene>